<sequence>MRGYAFCGEAAKLAADRVKLGIAQTFLDLTARCDMKREIAARRGAVGGHGTGDLRPAKHHPGKETEIARPHKLVSAHRQAARNLGGIFAKGDIEEKAFGLTRIFESIGPVEQRRERLDGRFDPGKSVQHALLVVMTASVETRPRRGPRLACEFA</sequence>
<protein>
    <submittedName>
        <fullName evidence="2">Uncharacterized protein</fullName>
    </submittedName>
</protein>
<accession>A0A7W9B8Q3</accession>
<comment type="caution">
    <text evidence="2">The sequence shown here is derived from an EMBL/GenBank/DDBJ whole genome shotgun (WGS) entry which is preliminary data.</text>
</comment>
<evidence type="ECO:0000313" key="2">
    <source>
        <dbReference type="EMBL" id="MBB5708126.1"/>
    </source>
</evidence>
<feature type="region of interest" description="Disordered" evidence="1">
    <location>
        <begin position="44"/>
        <end position="65"/>
    </location>
</feature>
<proteinExistence type="predicted"/>
<evidence type="ECO:0000313" key="3">
    <source>
        <dbReference type="Proteomes" id="UP000537161"/>
    </source>
</evidence>
<dbReference type="AlphaFoldDB" id="A0A7W9B8Q3"/>
<organism evidence="2 3">
    <name type="scientific">Sphingopyxis panaciterrulae</name>
    <dbReference type="NCBI Taxonomy" id="462372"/>
    <lineage>
        <taxon>Bacteria</taxon>
        <taxon>Pseudomonadati</taxon>
        <taxon>Pseudomonadota</taxon>
        <taxon>Alphaproteobacteria</taxon>
        <taxon>Sphingomonadales</taxon>
        <taxon>Sphingomonadaceae</taxon>
        <taxon>Sphingopyxis</taxon>
    </lineage>
</organism>
<keyword evidence="3" id="KW-1185">Reference proteome</keyword>
<dbReference type="Proteomes" id="UP000537161">
    <property type="component" value="Unassembled WGS sequence"/>
</dbReference>
<gene>
    <name evidence="2" type="ORF">FHR21_003505</name>
</gene>
<evidence type="ECO:0000256" key="1">
    <source>
        <dbReference type="SAM" id="MobiDB-lite"/>
    </source>
</evidence>
<dbReference type="EMBL" id="JACIJH010000015">
    <property type="protein sequence ID" value="MBB5708126.1"/>
    <property type="molecule type" value="Genomic_DNA"/>
</dbReference>
<reference evidence="2 3" key="1">
    <citation type="submission" date="2020-08" db="EMBL/GenBank/DDBJ databases">
        <title>Genomic Encyclopedia of Type Strains, Phase IV (KMG-IV): sequencing the most valuable type-strain genomes for metagenomic binning, comparative biology and taxonomic classification.</title>
        <authorList>
            <person name="Goeker M."/>
        </authorList>
    </citation>
    <scope>NUCLEOTIDE SEQUENCE [LARGE SCALE GENOMIC DNA]</scope>
    <source>
        <strain evidence="2 3">DSM 27163</strain>
    </source>
</reference>
<name>A0A7W9B8Q3_9SPHN</name>